<gene>
    <name evidence="2" type="ORF">DMH04_33380</name>
</gene>
<keyword evidence="1" id="KW-0472">Membrane</keyword>
<dbReference type="EMBL" id="QHKI01000036">
    <property type="protein sequence ID" value="RSM78557.1"/>
    <property type="molecule type" value="Genomic_DNA"/>
</dbReference>
<accession>A0A428Z157</accession>
<name>A0A428Z157_KIBAR</name>
<comment type="caution">
    <text evidence="2">The sequence shown here is derived from an EMBL/GenBank/DDBJ whole genome shotgun (WGS) entry which is preliminary data.</text>
</comment>
<evidence type="ECO:0000256" key="1">
    <source>
        <dbReference type="SAM" id="Phobius"/>
    </source>
</evidence>
<feature type="transmembrane region" description="Helical" evidence="1">
    <location>
        <begin position="395"/>
        <end position="428"/>
    </location>
</feature>
<dbReference type="AlphaFoldDB" id="A0A428Z157"/>
<sequence>MQPPWHNENVANDGAHVDQQIGVNYGETTFHRNEFYNTDGPPEQKFRAAVGLLKAGMPRHAEHILHDLIRTGNGNTERAYYCALAVLDGRSYDEIDKAVYEKYNDATRIASVASPPDKWTVAVDAVRAVVDAAQRRGARSTGNGDEQLVVKQLETLPDEQRGEIFQSLDRLFDGVVQDRLDRQVTEHIVTSRMADSRTSRAWKFFEAIPAAPRPYVPPKHVLDNKTMMRAWAGGVVMLISAIASFGADANIAGVLVGLAIIGAGSVLAIQHGSDRARPAYRRKRKTWEYNHPVVAPVSPGHWVSTAFVKEIHERVETAFRQARPHVAGQWAQDTTGLREYFKERFVAQYGNAQVEAGAVTWLMRWHAKQIATLWQAGNLAYRWAVPDAPVKTRALYAAGVVVAAIGLVTLASAGAAGAAVLMGVSLFFAVTGAIEVRAAGVDYEEAKAEQAAVLVAEQQAYDEWRQVLHDRPTDAEMGKWFEFDKAYLKRVALERCGMTNKDLVTYVVVTQGANGAMRARINRAPVRYSAYVVLVFLLTRSGVREIEVDLDFLTGKVHDERRTAFRYDSLASARVAEIGVREATDGAGFAQSDGPLEVARLRSREFRLSLVNGDDIRVKVENFRGLTDVTAEEEPELQRMALQVSGIAAAIHVLEAVAAEGSEWISREEERKTRWAANLRAFDGES</sequence>
<reference evidence="2 3" key="1">
    <citation type="submission" date="2018-05" db="EMBL/GenBank/DDBJ databases">
        <title>Evolution of GPA BGCs.</title>
        <authorList>
            <person name="Waglechner N."/>
            <person name="Wright G.D."/>
        </authorList>
    </citation>
    <scope>NUCLEOTIDE SEQUENCE [LARGE SCALE GENOMIC DNA]</scope>
    <source>
        <strain evidence="2 3">A82846</strain>
    </source>
</reference>
<feature type="transmembrane region" description="Helical" evidence="1">
    <location>
        <begin position="251"/>
        <end position="269"/>
    </location>
</feature>
<keyword evidence="1" id="KW-0812">Transmembrane</keyword>
<keyword evidence="1" id="KW-1133">Transmembrane helix</keyword>
<proteinExistence type="predicted"/>
<feature type="transmembrane region" description="Helical" evidence="1">
    <location>
        <begin position="228"/>
        <end position="245"/>
    </location>
</feature>
<dbReference type="Proteomes" id="UP000287547">
    <property type="component" value="Unassembled WGS sequence"/>
</dbReference>
<evidence type="ECO:0000313" key="2">
    <source>
        <dbReference type="EMBL" id="RSM78557.1"/>
    </source>
</evidence>
<protein>
    <submittedName>
        <fullName evidence="2">Uncharacterized protein</fullName>
    </submittedName>
</protein>
<evidence type="ECO:0000313" key="3">
    <source>
        <dbReference type="Proteomes" id="UP000287547"/>
    </source>
</evidence>
<organism evidence="2 3">
    <name type="scientific">Kibdelosporangium aridum</name>
    <dbReference type="NCBI Taxonomy" id="2030"/>
    <lineage>
        <taxon>Bacteria</taxon>
        <taxon>Bacillati</taxon>
        <taxon>Actinomycetota</taxon>
        <taxon>Actinomycetes</taxon>
        <taxon>Pseudonocardiales</taxon>
        <taxon>Pseudonocardiaceae</taxon>
        <taxon>Kibdelosporangium</taxon>
    </lineage>
</organism>